<protein>
    <submittedName>
        <fullName evidence="2">Uncharacterized protein</fullName>
    </submittedName>
</protein>
<evidence type="ECO:0000256" key="1">
    <source>
        <dbReference type="SAM" id="MobiDB-lite"/>
    </source>
</evidence>
<name>A0ABU6RHS9_9FABA</name>
<gene>
    <name evidence="2" type="ORF">PIB30_050567</name>
</gene>
<dbReference type="EMBL" id="JASCZI010030557">
    <property type="protein sequence ID" value="MED6123596.1"/>
    <property type="molecule type" value="Genomic_DNA"/>
</dbReference>
<evidence type="ECO:0000313" key="2">
    <source>
        <dbReference type="EMBL" id="MED6123596.1"/>
    </source>
</evidence>
<organism evidence="2 3">
    <name type="scientific">Stylosanthes scabra</name>
    <dbReference type="NCBI Taxonomy" id="79078"/>
    <lineage>
        <taxon>Eukaryota</taxon>
        <taxon>Viridiplantae</taxon>
        <taxon>Streptophyta</taxon>
        <taxon>Embryophyta</taxon>
        <taxon>Tracheophyta</taxon>
        <taxon>Spermatophyta</taxon>
        <taxon>Magnoliopsida</taxon>
        <taxon>eudicotyledons</taxon>
        <taxon>Gunneridae</taxon>
        <taxon>Pentapetalae</taxon>
        <taxon>rosids</taxon>
        <taxon>fabids</taxon>
        <taxon>Fabales</taxon>
        <taxon>Fabaceae</taxon>
        <taxon>Papilionoideae</taxon>
        <taxon>50 kb inversion clade</taxon>
        <taxon>dalbergioids sensu lato</taxon>
        <taxon>Dalbergieae</taxon>
        <taxon>Pterocarpus clade</taxon>
        <taxon>Stylosanthes</taxon>
    </lineage>
</organism>
<accession>A0ABU6RHS9</accession>
<sequence length="75" mass="8122">MEGDVNILELLQGSLDIGIDTVEVVELDPVAGTETQDGEGSEGVDQDEQTHASQTFSEVRAMEFDSPEAVVCFYK</sequence>
<keyword evidence="3" id="KW-1185">Reference proteome</keyword>
<evidence type="ECO:0000313" key="3">
    <source>
        <dbReference type="Proteomes" id="UP001341840"/>
    </source>
</evidence>
<dbReference type="Proteomes" id="UP001341840">
    <property type="component" value="Unassembled WGS sequence"/>
</dbReference>
<feature type="region of interest" description="Disordered" evidence="1">
    <location>
        <begin position="29"/>
        <end position="54"/>
    </location>
</feature>
<proteinExistence type="predicted"/>
<feature type="compositionally biased region" description="Acidic residues" evidence="1">
    <location>
        <begin position="36"/>
        <end position="47"/>
    </location>
</feature>
<reference evidence="2 3" key="1">
    <citation type="journal article" date="2023" name="Plants (Basel)">
        <title>Bridging the Gap: Combining Genomics and Transcriptomics Approaches to Understand Stylosanthes scabra, an Orphan Legume from the Brazilian Caatinga.</title>
        <authorList>
            <person name="Ferreira-Neto J.R.C."/>
            <person name="da Silva M.D."/>
            <person name="Binneck E."/>
            <person name="de Melo N.F."/>
            <person name="da Silva R.H."/>
            <person name="de Melo A.L.T.M."/>
            <person name="Pandolfi V."/>
            <person name="Bustamante F.O."/>
            <person name="Brasileiro-Vidal A.C."/>
            <person name="Benko-Iseppon A.M."/>
        </authorList>
    </citation>
    <scope>NUCLEOTIDE SEQUENCE [LARGE SCALE GENOMIC DNA]</scope>
    <source>
        <tissue evidence="2">Leaves</tissue>
    </source>
</reference>
<comment type="caution">
    <text evidence="2">The sequence shown here is derived from an EMBL/GenBank/DDBJ whole genome shotgun (WGS) entry which is preliminary data.</text>
</comment>